<proteinExistence type="predicted"/>
<evidence type="ECO:0000313" key="1">
    <source>
        <dbReference type="EMBL" id="KAK8600163.1"/>
    </source>
</evidence>
<protein>
    <submittedName>
        <fullName evidence="1">Uncharacterized protein</fullName>
    </submittedName>
</protein>
<evidence type="ECO:0000313" key="2">
    <source>
        <dbReference type="Proteomes" id="UP001472677"/>
    </source>
</evidence>
<reference evidence="1 2" key="1">
    <citation type="journal article" date="2024" name="G3 (Bethesda)">
        <title>Genome assembly of Hibiscus sabdariffa L. provides insights into metabolisms of medicinal natural products.</title>
        <authorList>
            <person name="Kim T."/>
        </authorList>
    </citation>
    <scope>NUCLEOTIDE SEQUENCE [LARGE SCALE GENOMIC DNA]</scope>
    <source>
        <strain evidence="1">TK-2024</strain>
        <tissue evidence="1">Old leaves</tissue>
    </source>
</reference>
<accession>A0ABR2GB79</accession>
<keyword evidence="2" id="KW-1185">Reference proteome</keyword>
<sequence>MVSIDLISESVLGGCCLPLVSPSEFADLQGNIYNWKISLPPVSGGEVPTAGYRGDGERKKNGAYLNSVKQEYEHAGA</sequence>
<name>A0ABR2GB79_9ROSI</name>
<comment type="caution">
    <text evidence="1">The sequence shown here is derived from an EMBL/GenBank/DDBJ whole genome shotgun (WGS) entry which is preliminary data.</text>
</comment>
<organism evidence="1 2">
    <name type="scientific">Hibiscus sabdariffa</name>
    <name type="common">roselle</name>
    <dbReference type="NCBI Taxonomy" id="183260"/>
    <lineage>
        <taxon>Eukaryota</taxon>
        <taxon>Viridiplantae</taxon>
        <taxon>Streptophyta</taxon>
        <taxon>Embryophyta</taxon>
        <taxon>Tracheophyta</taxon>
        <taxon>Spermatophyta</taxon>
        <taxon>Magnoliopsida</taxon>
        <taxon>eudicotyledons</taxon>
        <taxon>Gunneridae</taxon>
        <taxon>Pentapetalae</taxon>
        <taxon>rosids</taxon>
        <taxon>malvids</taxon>
        <taxon>Malvales</taxon>
        <taxon>Malvaceae</taxon>
        <taxon>Malvoideae</taxon>
        <taxon>Hibiscus</taxon>
    </lineage>
</organism>
<gene>
    <name evidence="1" type="ORF">V6N12_050021</name>
</gene>
<dbReference type="EMBL" id="JBBPBM010000001">
    <property type="protein sequence ID" value="KAK8600163.1"/>
    <property type="molecule type" value="Genomic_DNA"/>
</dbReference>
<dbReference type="Proteomes" id="UP001472677">
    <property type="component" value="Unassembled WGS sequence"/>
</dbReference>